<organism evidence="4 5">
    <name type="scientific">Zemynaea arenosa</name>
    <dbReference type="NCBI Taxonomy" id="2561931"/>
    <lineage>
        <taxon>Bacteria</taxon>
        <taxon>Pseudomonadati</taxon>
        <taxon>Pseudomonadota</taxon>
        <taxon>Betaproteobacteria</taxon>
        <taxon>Burkholderiales</taxon>
        <taxon>Oxalobacteraceae</taxon>
        <taxon>Telluria group</taxon>
        <taxon>Zemynaea</taxon>
    </lineage>
</organism>
<dbReference type="InterPro" id="IPR002645">
    <property type="entry name" value="STAS_dom"/>
</dbReference>
<dbReference type="CDD" id="cd07043">
    <property type="entry name" value="STAS_anti-anti-sigma_factors"/>
    <property type="match status" value="1"/>
</dbReference>
<dbReference type="GO" id="GO:0043856">
    <property type="term" value="F:anti-sigma factor antagonist activity"/>
    <property type="evidence" value="ECO:0007669"/>
    <property type="project" value="InterPro"/>
</dbReference>
<dbReference type="SUPFAM" id="SSF52091">
    <property type="entry name" value="SpoIIaa-like"/>
    <property type="match status" value="1"/>
</dbReference>
<dbReference type="PANTHER" id="PTHR33495:SF2">
    <property type="entry name" value="ANTI-SIGMA FACTOR ANTAGONIST TM_1081-RELATED"/>
    <property type="match status" value="1"/>
</dbReference>
<gene>
    <name evidence="4" type="ORF">E4L96_01645</name>
</gene>
<protein>
    <recommendedName>
        <fullName evidence="2">Anti-sigma factor antagonist</fullName>
    </recommendedName>
</protein>
<evidence type="ECO:0000256" key="1">
    <source>
        <dbReference type="ARBA" id="ARBA00009013"/>
    </source>
</evidence>
<dbReference type="NCBIfam" id="TIGR00377">
    <property type="entry name" value="ant_ant_sig"/>
    <property type="match status" value="1"/>
</dbReference>
<reference evidence="4 5" key="1">
    <citation type="submission" date="2019-03" db="EMBL/GenBank/DDBJ databases">
        <title>Draft Genome Sequence of Massilia arenosa sp. nov., a Novel Massilia Species Isolated from a Sandy-loam Maize Soil.</title>
        <authorList>
            <person name="Raths R."/>
            <person name="Peta V."/>
            <person name="Bucking H."/>
        </authorList>
    </citation>
    <scope>NUCLEOTIDE SEQUENCE [LARGE SCALE GENOMIC DNA]</scope>
    <source>
        <strain evidence="4 5">MC02</strain>
    </source>
</reference>
<evidence type="ECO:0000313" key="4">
    <source>
        <dbReference type="EMBL" id="TFW29358.1"/>
    </source>
</evidence>
<dbReference type="Gene3D" id="3.30.750.24">
    <property type="entry name" value="STAS domain"/>
    <property type="match status" value="1"/>
</dbReference>
<sequence>MDLHPARTGSAVVLAPVGRIDHTHADAFKQSLDPWLGECTRDGAAIVIDFSGVTYISSIGLRALMVAAKQAKAQGGRIVLAALTPLVLEVFRISRFDLVFEIFADRAAALDALGPQRVPV</sequence>
<evidence type="ECO:0000256" key="2">
    <source>
        <dbReference type="RuleBase" id="RU003749"/>
    </source>
</evidence>
<dbReference type="AlphaFoldDB" id="A0A4Y9SSD7"/>
<proteinExistence type="inferred from homology"/>
<dbReference type="RefSeq" id="WP_135205500.1">
    <property type="nucleotide sequence ID" value="NZ_SPVF01000020.1"/>
</dbReference>
<dbReference type="InterPro" id="IPR036513">
    <property type="entry name" value="STAS_dom_sf"/>
</dbReference>
<evidence type="ECO:0000313" key="5">
    <source>
        <dbReference type="Proteomes" id="UP000298438"/>
    </source>
</evidence>
<keyword evidence="5" id="KW-1185">Reference proteome</keyword>
<dbReference type="Proteomes" id="UP000298438">
    <property type="component" value="Unassembled WGS sequence"/>
</dbReference>
<dbReference type="EMBL" id="SPVF01000020">
    <property type="protein sequence ID" value="TFW29358.1"/>
    <property type="molecule type" value="Genomic_DNA"/>
</dbReference>
<dbReference type="OrthoDB" id="9808221at2"/>
<dbReference type="PROSITE" id="PS50801">
    <property type="entry name" value="STAS"/>
    <property type="match status" value="1"/>
</dbReference>
<accession>A0A4Y9SSD7</accession>
<evidence type="ECO:0000259" key="3">
    <source>
        <dbReference type="PROSITE" id="PS50801"/>
    </source>
</evidence>
<name>A0A4Y9SSD7_9BURK</name>
<comment type="similarity">
    <text evidence="1 2">Belongs to the anti-sigma-factor antagonist family.</text>
</comment>
<dbReference type="InterPro" id="IPR003658">
    <property type="entry name" value="Anti-sigma_ant"/>
</dbReference>
<dbReference type="PANTHER" id="PTHR33495">
    <property type="entry name" value="ANTI-SIGMA FACTOR ANTAGONIST TM_1081-RELATED-RELATED"/>
    <property type="match status" value="1"/>
</dbReference>
<dbReference type="Pfam" id="PF01740">
    <property type="entry name" value="STAS"/>
    <property type="match status" value="1"/>
</dbReference>
<comment type="caution">
    <text evidence="4">The sequence shown here is derived from an EMBL/GenBank/DDBJ whole genome shotgun (WGS) entry which is preliminary data.</text>
</comment>
<feature type="domain" description="STAS" evidence="3">
    <location>
        <begin position="1"/>
        <end position="113"/>
    </location>
</feature>